<dbReference type="SUPFAM" id="SSF51735">
    <property type="entry name" value="NAD(P)-binding Rossmann-fold domains"/>
    <property type="match status" value="1"/>
</dbReference>
<evidence type="ECO:0000313" key="3">
    <source>
        <dbReference type="EMBL" id="REE91672.1"/>
    </source>
</evidence>
<evidence type="ECO:0000256" key="1">
    <source>
        <dbReference type="ARBA" id="ARBA00007637"/>
    </source>
</evidence>
<sequence>MKALFIGGTGTISSAITKQLSEDGCDIYLLNRGNRNESLPDNVKILQADINDEEQVSQLIRHLNFDVVADFIAFHPAQLERDFRLFHGKTKQFIFISSASAYQKPLSDYRITESTPLSNPYWEYSRNKIACEEYLMKKYRENGFPITIVRPSHTYDERSIPLGVHGANGSWQVAKRMLENKPVIIHGDGTSLWTMTHNRDFAKGFIGLMGNIHAIGESVHITSDETVTWNQVYEAIADALGVKLQAVHVSSEFLAACSKQDYRGGLIGDKANSVVFDNSKVKRLVPGFVATTRFDQGIKQTVDYILSHPEHQKEDIEFDQWCDKVIHALQLAAASISE</sequence>
<comment type="similarity">
    <text evidence="1">Belongs to the NAD(P)-dependent epimerase/dehydratase family.</text>
</comment>
<comment type="caution">
    <text evidence="3">The sequence shown here is derived from an EMBL/GenBank/DDBJ whole genome shotgun (WGS) entry which is preliminary data.</text>
</comment>
<dbReference type="RefSeq" id="WP_116188002.1">
    <property type="nucleotide sequence ID" value="NZ_QTTN01000004.1"/>
</dbReference>
<dbReference type="Pfam" id="PF01370">
    <property type="entry name" value="Epimerase"/>
    <property type="match status" value="1"/>
</dbReference>
<keyword evidence="4" id="KW-1185">Reference proteome</keyword>
<dbReference type="InterPro" id="IPR036291">
    <property type="entry name" value="NAD(P)-bd_dom_sf"/>
</dbReference>
<protein>
    <submittedName>
        <fullName evidence="3">Nucleoside-diphosphate-sugar epimerase</fullName>
    </submittedName>
</protein>
<dbReference type="CDD" id="cd05265">
    <property type="entry name" value="SDR_a1"/>
    <property type="match status" value="1"/>
</dbReference>
<dbReference type="EMBL" id="QTTN01000004">
    <property type="protein sequence ID" value="REE91672.1"/>
    <property type="molecule type" value="Genomic_DNA"/>
</dbReference>
<dbReference type="OrthoDB" id="9776016at2"/>
<proteinExistence type="inferred from homology"/>
<dbReference type="InterPro" id="IPR001509">
    <property type="entry name" value="Epimerase_deHydtase"/>
</dbReference>
<dbReference type="AlphaFoldDB" id="A0A3D9SDJ2"/>
<feature type="domain" description="NAD-dependent epimerase/dehydratase" evidence="2">
    <location>
        <begin position="4"/>
        <end position="214"/>
    </location>
</feature>
<reference evidence="3 4" key="1">
    <citation type="submission" date="2018-08" db="EMBL/GenBank/DDBJ databases">
        <title>Genomic Encyclopedia of Type Strains, Phase III (KMG-III): the genomes of soil and plant-associated and newly described type strains.</title>
        <authorList>
            <person name="Whitman W."/>
        </authorList>
    </citation>
    <scope>NUCLEOTIDE SEQUENCE [LARGE SCALE GENOMIC DNA]</scope>
    <source>
        <strain evidence="3 4">CGMCC 1.10966</strain>
    </source>
</reference>
<dbReference type="Gene3D" id="3.40.50.720">
    <property type="entry name" value="NAD(P)-binding Rossmann-like Domain"/>
    <property type="match status" value="1"/>
</dbReference>
<evidence type="ECO:0000313" key="4">
    <source>
        <dbReference type="Proteomes" id="UP000256304"/>
    </source>
</evidence>
<accession>A0A3D9SDJ2</accession>
<evidence type="ECO:0000259" key="2">
    <source>
        <dbReference type="Pfam" id="PF01370"/>
    </source>
</evidence>
<name>A0A3D9SDJ2_9BACL</name>
<dbReference type="Proteomes" id="UP000256304">
    <property type="component" value="Unassembled WGS sequence"/>
</dbReference>
<organism evidence="3 4">
    <name type="scientific">Paenibacillus taihuensis</name>
    <dbReference type="NCBI Taxonomy" id="1156355"/>
    <lineage>
        <taxon>Bacteria</taxon>
        <taxon>Bacillati</taxon>
        <taxon>Bacillota</taxon>
        <taxon>Bacilli</taxon>
        <taxon>Bacillales</taxon>
        <taxon>Paenibacillaceae</taxon>
        <taxon>Paenibacillus</taxon>
    </lineage>
</organism>
<dbReference type="PANTHER" id="PTHR43000">
    <property type="entry name" value="DTDP-D-GLUCOSE 4,6-DEHYDRATASE-RELATED"/>
    <property type="match status" value="1"/>
</dbReference>
<gene>
    <name evidence="3" type="ORF">A8990_104180</name>
</gene>